<dbReference type="RefSeq" id="WP_021096299.1">
    <property type="nucleotide sequence ID" value="NZ_KE557318.1"/>
</dbReference>
<dbReference type="EMBL" id="AOLV01000002">
    <property type="protein sequence ID" value="EPX87754.1"/>
    <property type="molecule type" value="Genomic_DNA"/>
</dbReference>
<evidence type="ECO:0000256" key="1">
    <source>
        <dbReference type="ARBA" id="ARBA00004651"/>
    </source>
</evidence>
<keyword evidence="5 7" id="KW-0472">Membrane</keyword>
<gene>
    <name evidence="9" type="ORF">ruthe_00156</name>
</gene>
<dbReference type="PATRIC" id="fig|1123069.3.peg.161"/>
<reference evidence="9 10" key="1">
    <citation type="journal article" date="2013" name="Stand. Genomic Sci.">
        <title>Genome sequence of the reddish-pigmented Rubellimicrobium thermophilum type strain (DSM 16684(T)), a member of the Roseobacter clade.</title>
        <authorList>
            <person name="Fiebig A."/>
            <person name="Riedel T."/>
            <person name="Gronow S."/>
            <person name="Petersen J."/>
            <person name="Klenk H.P."/>
            <person name="Goker M."/>
        </authorList>
    </citation>
    <scope>NUCLEOTIDE SEQUENCE [LARGE SCALE GENOMIC DNA]</scope>
    <source>
        <strain evidence="9 10">DSM 16684</strain>
    </source>
</reference>
<feature type="transmembrane region" description="Helical" evidence="7">
    <location>
        <begin position="115"/>
        <end position="136"/>
    </location>
</feature>
<evidence type="ECO:0000256" key="6">
    <source>
        <dbReference type="RuleBase" id="RU004057"/>
    </source>
</evidence>
<accession>S9SMV2</accession>
<comment type="subcellular location">
    <subcellularLocation>
        <location evidence="1">Cell membrane</location>
        <topology evidence="1">Multi-pass membrane protein</topology>
    </subcellularLocation>
    <subcellularLocation>
        <location evidence="6">Membrane</location>
        <topology evidence="6">Multi-pass membrane protein</topology>
    </subcellularLocation>
</comment>
<name>S9SMV2_9RHOB</name>
<dbReference type="STRING" id="1123069.ruthe_00156"/>
<comment type="caution">
    <text evidence="9">The sequence shown here is derived from an EMBL/GenBank/DDBJ whole genome shotgun (WGS) entry which is preliminary data.</text>
</comment>
<feature type="transmembrane region" description="Helical" evidence="7">
    <location>
        <begin position="20"/>
        <end position="41"/>
    </location>
</feature>
<protein>
    <submittedName>
        <fullName evidence="9">Outer membrane transport energization protein ExbB</fullName>
    </submittedName>
</protein>
<sequence>MTVLLQIHAGLLALLDLGGWVVGVILMLSVLAGAVVLFKLVQFHLAGVGRHAALEDALAVADAGHRARARSLAESAPSHLGPLLALALGSDASARDRLYTLAEARLARLEGGFRLLDAVAQIAPLLGLFGTVLGMIDAFRAMQEAGQNVDPSVLAGGIWVALMTTAAGLAVAMPVSAILSWLEARMAAERRMAETVIEGALVPLAAAPARAVDPREGTDSAAAVHV</sequence>
<keyword evidence="2" id="KW-1003">Cell membrane</keyword>
<dbReference type="InterPro" id="IPR050790">
    <property type="entry name" value="ExbB/TolQ_transport"/>
</dbReference>
<evidence type="ECO:0000256" key="5">
    <source>
        <dbReference type="ARBA" id="ARBA00023136"/>
    </source>
</evidence>
<dbReference type="Pfam" id="PF01618">
    <property type="entry name" value="MotA_ExbB"/>
    <property type="match status" value="1"/>
</dbReference>
<organism evidence="9 10">
    <name type="scientific">Rubellimicrobium thermophilum DSM 16684</name>
    <dbReference type="NCBI Taxonomy" id="1123069"/>
    <lineage>
        <taxon>Bacteria</taxon>
        <taxon>Pseudomonadati</taxon>
        <taxon>Pseudomonadota</taxon>
        <taxon>Alphaproteobacteria</taxon>
        <taxon>Rhodobacterales</taxon>
        <taxon>Roseobacteraceae</taxon>
        <taxon>Rubellimicrobium</taxon>
    </lineage>
</organism>
<feature type="transmembrane region" description="Helical" evidence="7">
    <location>
        <begin position="156"/>
        <end position="182"/>
    </location>
</feature>
<dbReference type="GO" id="GO:0005886">
    <property type="term" value="C:plasma membrane"/>
    <property type="evidence" value="ECO:0007669"/>
    <property type="project" value="UniProtKB-SubCell"/>
</dbReference>
<proteinExistence type="inferred from homology"/>
<dbReference type="PANTHER" id="PTHR30625:SF11">
    <property type="entry name" value="MOTA_TOLQ_EXBB PROTON CHANNEL DOMAIN-CONTAINING PROTEIN"/>
    <property type="match status" value="1"/>
</dbReference>
<keyword evidence="4 7" id="KW-1133">Transmembrane helix</keyword>
<evidence type="ECO:0000313" key="9">
    <source>
        <dbReference type="EMBL" id="EPX87754.1"/>
    </source>
</evidence>
<dbReference type="GO" id="GO:0017038">
    <property type="term" value="P:protein import"/>
    <property type="evidence" value="ECO:0007669"/>
    <property type="project" value="TreeGrafter"/>
</dbReference>
<keyword evidence="10" id="KW-1185">Reference proteome</keyword>
<dbReference type="PANTHER" id="PTHR30625">
    <property type="entry name" value="PROTEIN TOLQ"/>
    <property type="match status" value="1"/>
</dbReference>
<dbReference type="AlphaFoldDB" id="S9SMV2"/>
<evidence type="ECO:0000313" key="10">
    <source>
        <dbReference type="Proteomes" id="UP000015346"/>
    </source>
</evidence>
<dbReference type="OrthoDB" id="4045at2"/>
<dbReference type="HOGENOM" id="CLU_053325_4_2_5"/>
<keyword evidence="6" id="KW-0653">Protein transport</keyword>
<evidence type="ECO:0000256" key="2">
    <source>
        <dbReference type="ARBA" id="ARBA00022475"/>
    </source>
</evidence>
<evidence type="ECO:0000256" key="3">
    <source>
        <dbReference type="ARBA" id="ARBA00022692"/>
    </source>
</evidence>
<comment type="similarity">
    <text evidence="6">Belongs to the exbB/tolQ family.</text>
</comment>
<dbReference type="InterPro" id="IPR002898">
    <property type="entry name" value="MotA_ExbB_proton_chnl"/>
</dbReference>
<dbReference type="Proteomes" id="UP000015346">
    <property type="component" value="Unassembled WGS sequence"/>
</dbReference>
<feature type="domain" description="MotA/TolQ/ExbB proton channel" evidence="8">
    <location>
        <begin position="92"/>
        <end position="192"/>
    </location>
</feature>
<evidence type="ECO:0000259" key="8">
    <source>
        <dbReference type="Pfam" id="PF01618"/>
    </source>
</evidence>
<keyword evidence="6" id="KW-0813">Transport</keyword>
<evidence type="ECO:0000256" key="4">
    <source>
        <dbReference type="ARBA" id="ARBA00022989"/>
    </source>
</evidence>
<evidence type="ECO:0000256" key="7">
    <source>
        <dbReference type="SAM" id="Phobius"/>
    </source>
</evidence>
<keyword evidence="3 7" id="KW-0812">Transmembrane</keyword>